<gene>
    <name evidence="1" type="ORF">CSA56_16860</name>
</gene>
<name>A0A2G6KAY9_9BACT</name>
<dbReference type="Proteomes" id="UP000230821">
    <property type="component" value="Unassembled WGS sequence"/>
</dbReference>
<evidence type="ECO:0008006" key="3">
    <source>
        <dbReference type="Google" id="ProtNLM"/>
    </source>
</evidence>
<dbReference type="AlphaFoldDB" id="A0A2G6KAY9"/>
<accession>A0A2G6KAY9</accession>
<comment type="caution">
    <text evidence="1">The sequence shown here is derived from an EMBL/GenBank/DDBJ whole genome shotgun (WGS) entry which is preliminary data.</text>
</comment>
<dbReference type="EMBL" id="PDSK01000122">
    <property type="protein sequence ID" value="PIE31969.1"/>
    <property type="molecule type" value="Genomic_DNA"/>
</dbReference>
<organism evidence="1 2">
    <name type="scientific">candidate division KSB3 bacterium</name>
    <dbReference type="NCBI Taxonomy" id="2044937"/>
    <lineage>
        <taxon>Bacteria</taxon>
        <taxon>candidate division KSB3</taxon>
    </lineage>
</organism>
<evidence type="ECO:0000313" key="1">
    <source>
        <dbReference type="EMBL" id="PIE31969.1"/>
    </source>
</evidence>
<evidence type="ECO:0000313" key="2">
    <source>
        <dbReference type="Proteomes" id="UP000230821"/>
    </source>
</evidence>
<reference evidence="1 2" key="1">
    <citation type="submission" date="2017-10" db="EMBL/GenBank/DDBJ databases">
        <title>Novel microbial diversity and functional potential in the marine mammal oral microbiome.</title>
        <authorList>
            <person name="Dudek N.K."/>
            <person name="Sun C.L."/>
            <person name="Burstein D."/>
            <person name="Kantor R.S."/>
            <person name="Aliaga Goltsman D.S."/>
            <person name="Bik E.M."/>
            <person name="Thomas B.C."/>
            <person name="Banfield J.F."/>
            <person name="Relman D.A."/>
        </authorList>
    </citation>
    <scope>NUCLEOTIDE SEQUENCE [LARGE SCALE GENOMIC DNA]</scope>
    <source>
        <strain evidence="1">DOLJORAL78_47_16</strain>
    </source>
</reference>
<sequence length="147" mass="16764">MTTWTNLDRIAASCSQAIVNEAKTITETKNDLENVITKALGVLQENGVYAMTLFLLSRSEKERRVTRNVVLKHLIELLFRSDIRHVLKAQASKPNLAEQESVLPFVADEICDELDRLLLVKSLYEQVLIYSRYGAKAIVKDDKKEEE</sequence>
<protein>
    <recommendedName>
        <fullName evidence="3">CRISPR type III-B/RAMP module-associated protein Cmr5</fullName>
    </recommendedName>
</protein>
<proteinExistence type="predicted"/>